<comment type="caution">
    <text evidence="2">The sequence shown here is derived from an EMBL/GenBank/DDBJ whole genome shotgun (WGS) entry which is preliminary data.</text>
</comment>
<feature type="compositionally biased region" description="Low complexity" evidence="1">
    <location>
        <begin position="336"/>
        <end position="351"/>
    </location>
</feature>
<evidence type="ECO:0000256" key="1">
    <source>
        <dbReference type="SAM" id="MobiDB-lite"/>
    </source>
</evidence>
<feature type="region of interest" description="Disordered" evidence="1">
    <location>
        <begin position="402"/>
        <end position="438"/>
    </location>
</feature>
<organism evidence="2 3">
    <name type="scientific">Lymnaea stagnalis</name>
    <name type="common">Great pond snail</name>
    <name type="synonym">Helix stagnalis</name>
    <dbReference type="NCBI Taxonomy" id="6523"/>
    <lineage>
        <taxon>Eukaryota</taxon>
        <taxon>Metazoa</taxon>
        <taxon>Spiralia</taxon>
        <taxon>Lophotrochozoa</taxon>
        <taxon>Mollusca</taxon>
        <taxon>Gastropoda</taxon>
        <taxon>Heterobranchia</taxon>
        <taxon>Euthyneura</taxon>
        <taxon>Panpulmonata</taxon>
        <taxon>Hygrophila</taxon>
        <taxon>Lymnaeoidea</taxon>
        <taxon>Lymnaeidae</taxon>
        <taxon>Lymnaea</taxon>
    </lineage>
</organism>
<feature type="compositionally biased region" description="Basic and acidic residues" evidence="1">
    <location>
        <begin position="26"/>
        <end position="45"/>
    </location>
</feature>
<protein>
    <submittedName>
        <fullName evidence="2">Uncharacterized protein</fullName>
    </submittedName>
</protein>
<dbReference type="Proteomes" id="UP001497497">
    <property type="component" value="Unassembled WGS sequence"/>
</dbReference>
<feature type="compositionally biased region" description="Basic and acidic residues" evidence="1">
    <location>
        <begin position="359"/>
        <end position="369"/>
    </location>
</feature>
<proteinExistence type="predicted"/>
<feature type="non-terminal residue" evidence="2">
    <location>
        <position position="438"/>
    </location>
</feature>
<feature type="compositionally biased region" description="Basic and acidic residues" evidence="1">
    <location>
        <begin position="1"/>
        <end position="12"/>
    </location>
</feature>
<reference evidence="2 3" key="1">
    <citation type="submission" date="2024-04" db="EMBL/GenBank/DDBJ databases">
        <authorList>
            <consortium name="Genoscope - CEA"/>
            <person name="William W."/>
        </authorList>
    </citation>
    <scope>NUCLEOTIDE SEQUENCE [LARGE SCALE GENOMIC DNA]</scope>
</reference>
<gene>
    <name evidence="2" type="ORF">GSLYS_00018529001</name>
</gene>
<feature type="compositionally biased region" description="Basic and acidic residues" evidence="1">
    <location>
        <begin position="63"/>
        <end position="103"/>
    </location>
</feature>
<dbReference type="EMBL" id="CAXITT010000669">
    <property type="protein sequence ID" value="CAL1545046.1"/>
    <property type="molecule type" value="Genomic_DNA"/>
</dbReference>
<dbReference type="AlphaFoldDB" id="A0AAV2IHF8"/>
<sequence length="438" mass="48433">MARCRGDSEKLSKCPPVALPRPNSKLCREKKIDDVNSGDGREKQKQKTTSLRRIGIRVSSLDGSRKMMESKKPEVTKRDAGRCHSDVEVSKSQKDKNECRNQVDDSLQQSQCQKVCEAPNLAARRTSDSHSSGQRHEAVDASSRVGAPADWRHPRNVYSEPKPPVNLKGVGHQNPMALAYKMSKEVVPEPQPTLEVRYNAPTMWTNTHSETAAPQNVLIKKKLFKFVVKKPTQPANSKPSRVADIAPKCSIPPAQIKDSSIGAFQRPAIDIPAKKLSVCSDHKSKCDESKSDIKKIQNSQLLQRSQQYPPVPKTPSPQPENTVERDVTTNKDPTITTDSTSGRSDNSTSSTLDILTPSRDIHKPSRDTHTPSLDVHTPSRDIHTPSRVINSCLVEINRSLDTGDAIKPSSHPAIKNSPPEVRSNRFQKVVNSVEGNQV</sequence>
<name>A0AAV2IHF8_LYMST</name>
<feature type="region of interest" description="Disordered" evidence="1">
    <location>
        <begin position="1"/>
        <end position="171"/>
    </location>
</feature>
<feature type="compositionally biased region" description="Pro residues" evidence="1">
    <location>
        <begin position="309"/>
        <end position="318"/>
    </location>
</feature>
<feature type="compositionally biased region" description="Polar residues" evidence="1">
    <location>
        <begin position="298"/>
        <end position="308"/>
    </location>
</feature>
<evidence type="ECO:0000313" key="2">
    <source>
        <dbReference type="EMBL" id="CAL1545046.1"/>
    </source>
</evidence>
<feature type="compositionally biased region" description="Polar residues" evidence="1">
    <location>
        <begin position="104"/>
        <end position="113"/>
    </location>
</feature>
<accession>A0AAV2IHF8</accession>
<feature type="region of interest" description="Disordered" evidence="1">
    <location>
        <begin position="298"/>
        <end position="383"/>
    </location>
</feature>
<keyword evidence="3" id="KW-1185">Reference proteome</keyword>
<feature type="compositionally biased region" description="Polar residues" evidence="1">
    <location>
        <begin position="424"/>
        <end position="438"/>
    </location>
</feature>
<evidence type="ECO:0000313" key="3">
    <source>
        <dbReference type="Proteomes" id="UP001497497"/>
    </source>
</evidence>